<comment type="caution">
    <text evidence="1">The sequence shown here is derived from an EMBL/GenBank/DDBJ whole genome shotgun (WGS) entry which is preliminary data.</text>
</comment>
<gene>
    <name evidence="1" type="ORF">I8U22_09320</name>
</gene>
<protein>
    <recommendedName>
        <fullName evidence="3">DUF4240 domain-containing protein</fullName>
    </recommendedName>
</protein>
<evidence type="ECO:0000313" key="1">
    <source>
        <dbReference type="EMBL" id="MBH8589004.1"/>
    </source>
</evidence>
<evidence type="ECO:0008006" key="3">
    <source>
        <dbReference type="Google" id="ProtNLM"/>
    </source>
</evidence>
<evidence type="ECO:0000313" key="2">
    <source>
        <dbReference type="Proteomes" id="UP000641910"/>
    </source>
</evidence>
<dbReference type="RefSeq" id="WP_121874358.1">
    <property type="nucleotide sequence ID" value="NZ_JACEIS010000007.1"/>
</dbReference>
<dbReference type="EMBL" id="JAECVU010000005">
    <property type="protein sequence ID" value="MBH8589004.1"/>
    <property type="molecule type" value="Genomic_DNA"/>
</dbReference>
<accession>A0ABS0QIA0</accession>
<reference evidence="1 2" key="1">
    <citation type="submission" date="2020-12" db="EMBL/GenBank/DDBJ databases">
        <title>WGS of Thermoactinomyces spp.</title>
        <authorList>
            <person name="Cheng K."/>
        </authorList>
    </citation>
    <scope>NUCLEOTIDE SEQUENCE [LARGE SCALE GENOMIC DNA]</scope>
    <source>
        <strain evidence="2">CICC 10650\ACCC 41061</strain>
    </source>
</reference>
<dbReference type="Proteomes" id="UP000641910">
    <property type="component" value="Unassembled WGS sequence"/>
</dbReference>
<sequence length="186" mass="21294">MVQENQRDWFEEWLMIHPDELEKLQKKLGHLDLDYTPESLLRVEAWVLENYSSPDEILKDEEKMTLDGLLRYVGEVFKIHLQGRWNIHQEDPEHLFYNLPVISFPGNIPDTSPLSLITASLDRKSGNFLYDSLNRKKNYMESQDILARRKPDGKKGTPFGPSGFSFGGGQALFDAGEERHGGCGIG</sequence>
<organism evidence="1 2">
    <name type="scientific">Thermoactinomyces vulgaris</name>
    <dbReference type="NCBI Taxonomy" id="2026"/>
    <lineage>
        <taxon>Bacteria</taxon>
        <taxon>Bacillati</taxon>
        <taxon>Bacillota</taxon>
        <taxon>Bacilli</taxon>
        <taxon>Bacillales</taxon>
        <taxon>Thermoactinomycetaceae</taxon>
        <taxon>Thermoactinomyces</taxon>
    </lineage>
</organism>
<proteinExistence type="predicted"/>
<name>A0ABS0QIA0_THEVU</name>
<keyword evidence="2" id="KW-1185">Reference proteome</keyword>